<evidence type="ECO:0000313" key="1">
    <source>
        <dbReference type="EMBL" id="PKI80405.1"/>
    </source>
</evidence>
<keyword evidence="2" id="KW-1185">Reference proteome</keyword>
<sequence>MILLGDKNIPYETLSVITNIEQLAKTKANTMVVFQYEQNLLDYCFKNNITYAVIIKDLKEAIYANALEAKYIICEKELARSIQNTADNYMFDSKILAIIDSNSEFEDIAKEQIDGVIYSYLLND</sequence>
<dbReference type="RefSeq" id="WP_101185212.1">
    <property type="nucleotide sequence ID" value="NZ_CP031218.1"/>
</dbReference>
<name>A0A2N1J1H0_9BACT</name>
<dbReference type="OrthoDB" id="5339711at2"/>
<protein>
    <submittedName>
        <fullName evidence="1">Uncharacterized protein</fullName>
    </submittedName>
</protein>
<evidence type="ECO:0000313" key="2">
    <source>
        <dbReference type="Proteomes" id="UP000233248"/>
    </source>
</evidence>
<gene>
    <name evidence="1" type="ORF">CP960_09665</name>
</gene>
<comment type="caution">
    <text evidence="1">The sequence shown here is derived from an EMBL/GenBank/DDBJ whole genome shotgun (WGS) entry which is preliminary data.</text>
</comment>
<dbReference type="EMBL" id="NXIF01000036">
    <property type="protein sequence ID" value="PKI80405.1"/>
    <property type="molecule type" value="Genomic_DNA"/>
</dbReference>
<accession>A0A2N1J1H0</accession>
<reference evidence="1 2" key="1">
    <citation type="submission" date="2017-09" db="EMBL/GenBank/DDBJ databases">
        <title>Genomics of the genus Arcobacter.</title>
        <authorList>
            <person name="Perez-Cataluna A."/>
            <person name="Figueras M.J."/>
            <person name="Salas-Masso N."/>
        </authorList>
    </citation>
    <scope>NUCLEOTIDE SEQUENCE [LARGE SCALE GENOMIC DNA]</scope>
    <source>
        <strain evidence="1 2">DSM 18005</strain>
    </source>
</reference>
<proteinExistence type="predicted"/>
<dbReference type="KEGG" id="ahs:AHALO_1339"/>
<dbReference type="Proteomes" id="UP000233248">
    <property type="component" value="Unassembled WGS sequence"/>
</dbReference>
<organism evidence="1 2">
    <name type="scientific">Malaciobacter halophilus</name>
    <dbReference type="NCBI Taxonomy" id="197482"/>
    <lineage>
        <taxon>Bacteria</taxon>
        <taxon>Pseudomonadati</taxon>
        <taxon>Campylobacterota</taxon>
        <taxon>Epsilonproteobacteria</taxon>
        <taxon>Campylobacterales</taxon>
        <taxon>Arcobacteraceae</taxon>
        <taxon>Malaciobacter</taxon>
    </lineage>
</organism>
<dbReference type="AlphaFoldDB" id="A0A2N1J1H0"/>